<protein>
    <submittedName>
        <fullName evidence="4">Uncharacterized protein</fullName>
    </submittedName>
</protein>
<dbReference type="PANTHER" id="PTHR10545:SF51">
    <property type="entry name" value="THIALYSINE N-EPSILON-ACETYLTRANSFERASE"/>
    <property type="match status" value="1"/>
</dbReference>
<dbReference type="Ensembl" id="ENSOTST00005179442.1">
    <property type="protein sequence ID" value="ENSOTSP00005133116.1"/>
    <property type="gene ID" value="ENSOTSG00005053873.1"/>
</dbReference>
<accession>A0AAZ3QW30</accession>
<dbReference type="Proteomes" id="UP000694402">
    <property type="component" value="Unassembled WGS sequence"/>
</dbReference>
<dbReference type="GO" id="GO:0008080">
    <property type="term" value="F:N-acetyltransferase activity"/>
    <property type="evidence" value="ECO:0007669"/>
    <property type="project" value="TreeGrafter"/>
</dbReference>
<dbReference type="InterPro" id="IPR051016">
    <property type="entry name" value="Diverse_Substrate_AcTransf"/>
</dbReference>
<feature type="region of interest" description="Disordered" evidence="3">
    <location>
        <begin position="72"/>
        <end position="101"/>
    </location>
</feature>
<evidence type="ECO:0000313" key="4">
    <source>
        <dbReference type="Ensembl" id="ENSOTSP00005133116.1"/>
    </source>
</evidence>
<proteinExistence type="predicted"/>
<keyword evidence="2" id="KW-0012">Acyltransferase</keyword>
<reference evidence="4" key="2">
    <citation type="submission" date="2025-08" db="UniProtKB">
        <authorList>
            <consortium name="Ensembl"/>
        </authorList>
    </citation>
    <scope>IDENTIFICATION</scope>
</reference>
<keyword evidence="1" id="KW-0808">Transferase</keyword>
<reference evidence="4" key="3">
    <citation type="submission" date="2025-09" db="UniProtKB">
        <authorList>
            <consortium name="Ensembl"/>
        </authorList>
    </citation>
    <scope>IDENTIFICATION</scope>
</reference>
<dbReference type="PANTHER" id="PTHR10545">
    <property type="entry name" value="DIAMINE N-ACETYLTRANSFERASE"/>
    <property type="match status" value="1"/>
</dbReference>
<dbReference type="GeneTree" id="ENSGT00950000183121"/>
<evidence type="ECO:0000256" key="1">
    <source>
        <dbReference type="ARBA" id="ARBA00022679"/>
    </source>
</evidence>
<evidence type="ECO:0000256" key="2">
    <source>
        <dbReference type="ARBA" id="ARBA00023315"/>
    </source>
</evidence>
<dbReference type="Gene3D" id="3.40.630.30">
    <property type="match status" value="1"/>
</dbReference>
<evidence type="ECO:0000256" key="3">
    <source>
        <dbReference type="SAM" id="MobiDB-lite"/>
    </source>
</evidence>
<gene>
    <name evidence="4" type="primary">sat2b</name>
</gene>
<keyword evidence="5" id="KW-1185">Reference proteome</keyword>
<organism evidence="4 5">
    <name type="scientific">Oncorhynchus tshawytscha</name>
    <name type="common">Chinook salmon</name>
    <name type="synonym">Salmo tshawytscha</name>
    <dbReference type="NCBI Taxonomy" id="74940"/>
    <lineage>
        <taxon>Eukaryota</taxon>
        <taxon>Metazoa</taxon>
        <taxon>Chordata</taxon>
        <taxon>Craniata</taxon>
        <taxon>Vertebrata</taxon>
        <taxon>Euteleostomi</taxon>
        <taxon>Actinopterygii</taxon>
        <taxon>Neopterygii</taxon>
        <taxon>Teleostei</taxon>
        <taxon>Protacanthopterygii</taxon>
        <taxon>Salmoniformes</taxon>
        <taxon>Salmonidae</taxon>
        <taxon>Salmoninae</taxon>
        <taxon>Oncorhynchus</taxon>
    </lineage>
</organism>
<evidence type="ECO:0000313" key="5">
    <source>
        <dbReference type="Proteomes" id="UP000694402"/>
    </source>
</evidence>
<reference evidence="5" key="1">
    <citation type="journal article" date="2018" name="PLoS ONE">
        <title>Chinook salmon (Oncorhynchus tshawytscha) genome and transcriptome.</title>
        <authorList>
            <person name="Christensen K.A."/>
            <person name="Leong J.S."/>
            <person name="Sakhrani D."/>
            <person name="Biagi C.A."/>
            <person name="Minkley D.R."/>
            <person name="Withler R.E."/>
            <person name="Rondeau E.B."/>
            <person name="Koop B.F."/>
            <person name="Devlin R.H."/>
        </authorList>
    </citation>
    <scope>NUCLEOTIDE SEQUENCE [LARGE SCALE GENOMIC DNA]</scope>
</reference>
<dbReference type="AlphaFoldDB" id="A0AAZ3QW30"/>
<sequence>MHFKVRAAAKEDCKEISRMIMELAVYENMADQVKTSHEDLKRDGFSPNPFYECLIAEVPDEHKTKDARVHFGLPHIHGGSRDGGATHQRSQVMAHPQCRESSPEIRQLFPEVHPGLQHGGRTSYLPAERTPVALLDGGGGEDVRDVEDQLLHCSRAGTS</sequence>
<name>A0AAZ3QW30_ONCTS</name>